<dbReference type="AlphaFoldDB" id="A0A6A5U7I9"/>
<organism evidence="3 4">
    <name type="scientific">Byssothecium circinans</name>
    <dbReference type="NCBI Taxonomy" id="147558"/>
    <lineage>
        <taxon>Eukaryota</taxon>
        <taxon>Fungi</taxon>
        <taxon>Dikarya</taxon>
        <taxon>Ascomycota</taxon>
        <taxon>Pezizomycotina</taxon>
        <taxon>Dothideomycetes</taxon>
        <taxon>Pleosporomycetidae</taxon>
        <taxon>Pleosporales</taxon>
        <taxon>Massarineae</taxon>
        <taxon>Massarinaceae</taxon>
        <taxon>Byssothecium</taxon>
    </lineage>
</organism>
<dbReference type="OrthoDB" id="2289918at2759"/>
<feature type="compositionally biased region" description="Low complexity" evidence="1">
    <location>
        <begin position="87"/>
        <end position="96"/>
    </location>
</feature>
<protein>
    <recommendedName>
        <fullName evidence="2">ASX DEUBAD domain-containing protein</fullName>
    </recommendedName>
</protein>
<dbReference type="Proteomes" id="UP000800035">
    <property type="component" value="Unassembled WGS sequence"/>
</dbReference>
<evidence type="ECO:0000313" key="3">
    <source>
        <dbReference type="EMBL" id="KAF1961113.1"/>
    </source>
</evidence>
<evidence type="ECO:0000256" key="1">
    <source>
        <dbReference type="SAM" id="MobiDB-lite"/>
    </source>
</evidence>
<dbReference type="EMBL" id="ML976981">
    <property type="protein sequence ID" value="KAF1961113.1"/>
    <property type="molecule type" value="Genomic_DNA"/>
</dbReference>
<reference evidence="3" key="1">
    <citation type="journal article" date="2020" name="Stud. Mycol.">
        <title>101 Dothideomycetes genomes: a test case for predicting lifestyles and emergence of pathogens.</title>
        <authorList>
            <person name="Haridas S."/>
            <person name="Albert R."/>
            <person name="Binder M."/>
            <person name="Bloem J."/>
            <person name="Labutti K."/>
            <person name="Salamov A."/>
            <person name="Andreopoulos B."/>
            <person name="Baker S."/>
            <person name="Barry K."/>
            <person name="Bills G."/>
            <person name="Bluhm B."/>
            <person name="Cannon C."/>
            <person name="Castanera R."/>
            <person name="Culley D."/>
            <person name="Daum C."/>
            <person name="Ezra D."/>
            <person name="Gonzalez J."/>
            <person name="Henrissat B."/>
            <person name="Kuo A."/>
            <person name="Liang C."/>
            <person name="Lipzen A."/>
            <person name="Lutzoni F."/>
            <person name="Magnuson J."/>
            <person name="Mondo S."/>
            <person name="Nolan M."/>
            <person name="Ohm R."/>
            <person name="Pangilinan J."/>
            <person name="Park H.-J."/>
            <person name="Ramirez L."/>
            <person name="Alfaro M."/>
            <person name="Sun H."/>
            <person name="Tritt A."/>
            <person name="Yoshinaga Y."/>
            <person name="Zwiers L.-H."/>
            <person name="Turgeon B."/>
            <person name="Goodwin S."/>
            <person name="Spatafora J."/>
            <person name="Crous P."/>
            <person name="Grigoriev I."/>
        </authorList>
    </citation>
    <scope>NUCLEOTIDE SEQUENCE</scope>
    <source>
        <strain evidence="3">CBS 675.92</strain>
    </source>
</reference>
<feature type="compositionally biased region" description="Low complexity" evidence="1">
    <location>
        <begin position="47"/>
        <end position="58"/>
    </location>
</feature>
<keyword evidence="4" id="KW-1185">Reference proteome</keyword>
<evidence type="ECO:0000259" key="2">
    <source>
        <dbReference type="Pfam" id="PF13919"/>
    </source>
</evidence>
<feature type="domain" description="ASX DEUBAD" evidence="2">
    <location>
        <begin position="126"/>
        <end position="256"/>
    </location>
</feature>
<feature type="compositionally biased region" description="Low complexity" evidence="1">
    <location>
        <begin position="1"/>
        <end position="23"/>
    </location>
</feature>
<proteinExistence type="predicted"/>
<gene>
    <name evidence="3" type="ORF">CC80DRAFT_513088</name>
</gene>
<dbReference type="InterPro" id="IPR028020">
    <property type="entry name" value="ASX_DEUBAD_dom"/>
</dbReference>
<dbReference type="Pfam" id="PF13919">
    <property type="entry name" value="ASXH"/>
    <property type="match status" value="1"/>
</dbReference>
<name>A0A6A5U7I9_9PLEO</name>
<feature type="region of interest" description="Disordered" evidence="1">
    <location>
        <begin position="1"/>
        <end position="124"/>
    </location>
</feature>
<accession>A0A6A5U7I9</accession>
<sequence length="260" mass="28757">MCSPVTDSSPLSSPPSSIETPPSAWFGSRASKVTQETINLEVPAPASTVSTKSTSSNSSKKRALVQTDEQPNSIPPKKARKTPPPTSASMPASSRPSRSRKAPERFDSLPQAPKGPVRPHKLPANSKVFDPEYITTNPRSRLVRTDVYHLLIAAEAWTCLTIPEKRVLFSKLPASHANIRLLKQIENGEVAETTRPKEFGANFNLFRTDVAKFKEELENGYLTRSWQADSERAVIDRAEGKFDVWKAAESEMWWGQKGGE</sequence>
<evidence type="ECO:0000313" key="4">
    <source>
        <dbReference type="Proteomes" id="UP000800035"/>
    </source>
</evidence>